<comment type="caution">
    <text evidence="1">The sequence shown here is derived from an EMBL/GenBank/DDBJ whole genome shotgun (WGS) entry which is preliminary data.</text>
</comment>
<keyword evidence="2" id="KW-1185">Reference proteome</keyword>
<sequence length="197" mass="20365">TVIPQLERGVGDLATAYGAGAQTWLKSLDGALGNGVLERMFKNSSDAAWILNEAIDPIVKALVTLTDVGMEFMPEIATYIKDMAVEFNTFIQAAEADGSLRQWIDDGIQGTKDLFSIFGSVLGILDKLEDAARAGGIATTLGSVADGLDRIEDTAGGQVFQSTLATIFAGAKGGADGLLAALGPISEAFRVGGPALA</sequence>
<organism evidence="1 2">
    <name type="scientific">Arthrobacter vasquezii</name>
    <dbReference type="NCBI Taxonomy" id="2977629"/>
    <lineage>
        <taxon>Bacteria</taxon>
        <taxon>Bacillati</taxon>
        <taxon>Actinomycetota</taxon>
        <taxon>Actinomycetes</taxon>
        <taxon>Micrococcales</taxon>
        <taxon>Micrococcaceae</taxon>
        <taxon>Arthrobacter</taxon>
    </lineage>
</organism>
<protein>
    <recommendedName>
        <fullName evidence="3">Phage tail tape measure protein</fullName>
    </recommendedName>
</protein>
<gene>
    <name evidence="1" type="ORF">P4U43_17970</name>
</gene>
<feature type="non-terminal residue" evidence="1">
    <location>
        <position position="1"/>
    </location>
</feature>
<evidence type="ECO:0000313" key="1">
    <source>
        <dbReference type="EMBL" id="MDF9279673.1"/>
    </source>
</evidence>
<dbReference type="RefSeq" id="WP_277359960.1">
    <property type="nucleotide sequence ID" value="NZ_JAROKN010000137.1"/>
</dbReference>
<evidence type="ECO:0000313" key="2">
    <source>
        <dbReference type="Proteomes" id="UP001220456"/>
    </source>
</evidence>
<name>A0ABT6D0V6_9MICC</name>
<reference evidence="1 2" key="1">
    <citation type="journal article" date="2023" name="Int. J. Syst. Evol. Microbiol.">
        <title>Arthrobacter vasquezii sp. nov., isolated from a soil sample from Union Glacier, Antarctica.</title>
        <authorList>
            <person name="Valenzuela-Ibaceta F."/>
            <person name="Carrasco V."/>
            <person name="Lagos-Moraga S."/>
            <person name="Dietz-Vargas C."/>
            <person name="Navarro C.A."/>
            <person name="Perez-Donoso J.M."/>
        </authorList>
    </citation>
    <scope>NUCLEOTIDE SEQUENCE [LARGE SCALE GENOMIC DNA]</scope>
    <source>
        <strain evidence="1 2">EH-1B-1</strain>
    </source>
</reference>
<dbReference type="Proteomes" id="UP001220456">
    <property type="component" value="Unassembled WGS sequence"/>
</dbReference>
<dbReference type="EMBL" id="JAROKN010000137">
    <property type="protein sequence ID" value="MDF9279673.1"/>
    <property type="molecule type" value="Genomic_DNA"/>
</dbReference>
<evidence type="ECO:0008006" key="3">
    <source>
        <dbReference type="Google" id="ProtNLM"/>
    </source>
</evidence>
<proteinExistence type="predicted"/>
<feature type="non-terminal residue" evidence="1">
    <location>
        <position position="197"/>
    </location>
</feature>
<accession>A0ABT6D0V6</accession>